<dbReference type="EMBL" id="MHPP01000001">
    <property type="protein sequence ID" value="OGZ85554.1"/>
    <property type="molecule type" value="Genomic_DNA"/>
</dbReference>
<dbReference type="PANTHER" id="PTHR40080:SF1">
    <property type="entry name" value="TRPR-LIKE PROTEIN YERC_YECD"/>
    <property type="match status" value="1"/>
</dbReference>
<proteinExistence type="predicted"/>
<dbReference type="Gene3D" id="1.10.1270.10">
    <property type="entry name" value="TrpR-like"/>
    <property type="match status" value="1"/>
</dbReference>
<dbReference type="AlphaFoldDB" id="A0A1G2JEK4"/>
<dbReference type="GO" id="GO:0003700">
    <property type="term" value="F:DNA-binding transcription factor activity"/>
    <property type="evidence" value="ECO:0007669"/>
    <property type="project" value="InterPro"/>
</dbReference>
<dbReference type="SUPFAM" id="SSF48295">
    <property type="entry name" value="TrpR-like"/>
    <property type="match status" value="1"/>
</dbReference>
<reference evidence="1 2" key="1">
    <citation type="journal article" date="2016" name="Nat. Commun.">
        <title>Thousands of microbial genomes shed light on interconnected biogeochemical processes in an aquifer system.</title>
        <authorList>
            <person name="Anantharaman K."/>
            <person name="Brown C.T."/>
            <person name="Hug L.A."/>
            <person name="Sharon I."/>
            <person name="Castelle C.J."/>
            <person name="Probst A.J."/>
            <person name="Thomas B.C."/>
            <person name="Singh A."/>
            <person name="Wilkins M.J."/>
            <person name="Karaoz U."/>
            <person name="Brodie E.L."/>
            <person name="Williams K.H."/>
            <person name="Hubbard S.S."/>
            <person name="Banfield J.F."/>
        </authorList>
    </citation>
    <scope>NUCLEOTIDE SEQUENCE [LARGE SCALE GENOMIC DNA]</scope>
</reference>
<sequence>MTTFHLNNLPKQNRIQMIGEFYDTIDSLKDRDEVRLFVKGLLTADEIANLMRRIEIAVLLSGNYKYKEIIKMLGVGNEKISNVHKNLLQDDSGYKIIVKRLIENRKERLKRINKIEKGARGTGVFKKSLASKVLPDLLDAVIEKFEDDKELEKEALLFTPSLAPFSNKSKKNRIK</sequence>
<name>A0A1G2JEK4_9BACT</name>
<dbReference type="PANTHER" id="PTHR40080">
    <property type="entry name" value="LMO1763 PROTEIN"/>
    <property type="match status" value="1"/>
</dbReference>
<evidence type="ECO:0008006" key="3">
    <source>
        <dbReference type="Google" id="ProtNLM"/>
    </source>
</evidence>
<dbReference type="InterPro" id="IPR010921">
    <property type="entry name" value="Trp_repressor/repl_initiator"/>
</dbReference>
<accession>A0A1G2JEK4</accession>
<organism evidence="1 2">
    <name type="scientific">Candidatus Staskawiczbacteria bacterium RIFOXYC1_FULL_38_18</name>
    <dbReference type="NCBI Taxonomy" id="1802229"/>
    <lineage>
        <taxon>Bacteria</taxon>
        <taxon>Candidatus Staskawicziibacteriota</taxon>
    </lineage>
</organism>
<dbReference type="InterPro" id="IPR000831">
    <property type="entry name" value="Trp_repress"/>
</dbReference>
<dbReference type="GO" id="GO:0043565">
    <property type="term" value="F:sequence-specific DNA binding"/>
    <property type="evidence" value="ECO:0007669"/>
    <property type="project" value="InterPro"/>
</dbReference>
<dbReference type="STRING" id="1802229.A2401_02225"/>
<dbReference type="Pfam" id="PF01371">
    <property type="entry name" value="Trp_repressor"/>
    <property type="match status" value="1"/>
</dbReference>
<evidence type="ECO:0000313" key="2">
    <source>
        <dbReference type="Proteomes" id="UP000177751"/>
    </source>
</evidence>
<dbReference type="InterPro" id="IPR013368">
    <property type="entry name" value="YecD_YerC"/>
</dbReference>
<dbReference type="InterPro" id="IPR038116">
    <property type="entry name" value="TrpR-like_sf"/>
</dbReference>
<evidence type="ECO:0000313" key="1">
    <source>
        <dbReference type="EMBL" id="OGZ85554.1"/>
    </source>
</evidence>
<comment type="caution">
    <text evidence="1">The sequence shown here is derived from an EMBL/GenBank/DDBJ whole genome shotgun (WGS) entry which is preliminary data.</text>
</comment>
<dbReference type="NCBIfam" id="TIGR02531">
    <property type="entry name" value="yecD_yerC"/>
    <property type="match status" value="1"/>
</dbReference>
<dbReference type="Proteomes" id="UP000177751">
    <property type="component" value="Unassembled WGS sequence"/>
</dbReference>
<gene>
    <name evidence="1" type="ORF">A2401_02225</name>
</gene>
<protein>
    <recommendedName>
        <fullName evidence="3">TrpR protein YerC/YecD</fullName>
    </recommendedName>
</protein>